<evidence type="ECO:0000313" key="3">
    <source>
        <dbReference type="Proteomes" id="UP001417504"/>
    </source>
</evidence>
<dbReference type="Proteomes" id="UP001417504">
    <property type="component" value="Unassembled WGS sequence"/>
</dbReference>
<feature type="compositionally biased region" description="Basic and acidic residues" evidence="1">
    <location>
        <begin position="120"/>
        <end position="134"/>
    </location>
</feature>
<evidence type="ECO:0000313" key="2">
    <source>
        <dbReference type="EMBL" id="KAK9090775.1"/>
    </source>
</evidence>
<organism evidence="2 3">
    <name type="scientific">Stephania japonica</name>
    <dbReference type="NCBI Taxonomy" id="461633"/>
    <lineage>
        <taxon>Eukaryota</taxon>
        <taxon>Viridiplantae</taxon>
        <taxon>Streptophyta</taxon>
        <taxon>Embryophyta</taxon>
        <taxon>Tracheophyta</taxon>
        <taxon>Spermatophyta</taxon>
        <taxon>Magnoliopsida</taxon>
        <taxon>Ranunculales</taxon>
        <taxon>Menispermaceae</taxon>
        <taxon>Menispermoideae</taxon>
        <taxon>Cissampelideae</taxon>
        <taxon>Stephania</taxon>
    </lineage>
</organism>
<proteinExistence type="predicted"/>
<evidence type="ECO:0000256" key="1">
    <source>
        <dbReference type="SAM" id="MobiDB-lite"/>
    </source>
</evidence>
<feature type="region of interest" description="Disordered" evidence="1">
    <location>
        <begin position="120"/>
        <end position="152"/>
    </location>
</feature>
<comment type="caution">
    <text evidence="2">The sequence shown here is derived from an EMBL/GenBank/DDBJ whole genome shotgun (WGS) entry which is preliminary data.</text>
</comment>
<sequence length="152" mass="17281">MTPAHPDHPGLLISRALNGLHVQAKLTDATIVKPGLVDLEFFDKAHLPVQYELLTYHDSFEHPPQQPAPPASYAYQALSEMPPYVAYLASRFDHLEEYMTTHFITIENSLTQQNFHFQQLEDRMPPPRLREDGPSRSARHASSQQDDLGSYS</sequence>
<name>A0AAP0ECK5_9MAGN</name>
<feature type="compositionally biased region" description="Polar residues" evidence="1">
    <location>
        <begin position="140"/>
        <end position="152"/>
    </location>
</feature>
<gene>
    <name evidence="2" type="ORF">Sjap_023952</name>
</gene>
<reference evidence="2 3" key="1">
    <citation type="submission" date="2024-01" db="EMBL/GenBank/DDBJ databases">
        <title>Genome assemblies of Stephania.</title>
        <authorList>
            <person name="Yang L."/>
        </authorList>
    </citation>
    <scope>NUCLEOTIDE SEQUENCE [LARGE SCALE GENOMIC DNA]</scope>
    <source>
        <strain evidence="2">QJT</strain>
        <tissue evidence="2">Leaf</tissue>
    </source>
</reference>
<accession>A0AAP0ECK5</accession>
<protein>
    <submittedName>
        <fullName evidence="2">Uncharacterized protein</fullName>
    </submittedName>
</protein>
<dbReference type="EMBL" id="JBBNAE010000010">
    <property type="protein sequence ID" value="KAK9090775.1"/>
    <property type="molecule type" value="Genomic_DNA"/>
</dbReference>
<dbReference type="AlphaFoldDB" id="A0AAP0ECK5"/>
<keyword evidence="3" id="KW-1185">Reference proteome</keyword>